<evidence type="ECO:0000256" key="1">
    <source>
        <dbReference type="SAM" id="MobiDB-lite"/>
    </source>
</evidence>
<reference evidence="3 4" key="1">
    <citation type="journal article" date="2011" name="J. Bacteriol.">
        <title>Genome sequence of the algicidal bacterium Kordia algicida OT-1.</title>
        <authorList>
            <person name="Lee H.S."/>
            <person name="Kang S.G."/>
            <person name="Kwon K.K."/>
            <person name="Lee J.H."/>
            <person name="Kim S.J."/>
        </authorList>
    </citation>
    <scope>NUCLEOTIDE SEQUENCE [LARGE SCALE GENOMIC DNA]</scope>
    <source>
        <strain evidence="3 4">OT-1</strain>
    </source>
</reference>
<dbReference type="AlphaFoldDB" id="A9EA44"/>
<organism evidence="3 4">
    <name type="scientific">Kordia algicida OT-1</name>
    <dbReference type="NCBI Taxonomy" id="391587"/>
    <lineage>
        <taxon>Bacteria</taxon>
        <taxon>Pseudomonadati</taxon>
        <taxon>Bacteroidota</taxon>
        <taxon>Flavobacteriia</taxon>
        <taxon>Flavobacteriales</taxon>
        <taxon>Flavobacteriaceae</taxon>
        <taxon>Kordia</taxon>
    </lineage>
</organism>
<evidence type="ECO:0000313" key="4">
    <source>
        <dbReference type="Proteomes" id="UP000002945"/>
    </source>
</evidence>
<dbReference type="Proteomes" id="UP000002945">
    <property type="component" value="Unassembled WGS sequence"/>
</dbReference>
<accession>A9EA44</accession>
<dbReference type="EMBL" id="ABIB01000014">
    <property type="protein sequence ID" value="EDP94734.1"/>
    <property type="molecule type" value="Genomic_DNA"/>
</dbReference>
<evidence type="ECO:0000313" key="3">
    <source>
        <dbReference type="EMBL" id="EDP94734.1"/>
    </source>
</evidence>
<protein>
    <submittedName>
        <fullName evidence="3">Uncharacterized protein</fullName>
    </submittedName>
</protein>
<keyword evidence="2" id="KW-0812">Transmembrane</keyword>
<proteinExistence type="predicted"/>
<feature type="compositionally biased region" description="Basic residues" evidence="1">
    <location>
        <begin position="27"/>
        <end position="49"/>
    </location>
</feature>
<keyword evidence="2" id="KW-0472">Membrane</keyword>
<dbReference type="eggNOG" id="ENOG50332NG">
    <property type="taxonomic scope" value="Bacteria"/>
</dbReference>
<sequence>MISGETQALVENHFLADDYDEFFGSKKKRAERKAKRKARRLARRLKRNSSAKVQERKQKRRKFFKDVGQVYRDIGGATAIGGVIDAIVMPKDKQTTNIPSDLPSDYQFSVGSQASEIVEEKQQQKKGIPTYVYIAGGVAVLGIVTLVILQSNKAKQVQVLSQ</sequence>
<dbReference type="RefSeq" id="WP_007092703.1">
    <property type="nucleotide sequence ID" value="NZ_CP142125.1"/>
</dbReference>
<comment type="caution">
    <text evidence="3">The sequence shown here is derived from an EMBL/GenBank/DDBJ whole genome shotgun (WGS) entry which is preliminary data.</text>
</comment>
<keyword evidence="4" id="KW-1185">Reference proteome</keyword>
<name>A9EA44_9FLAO</name>
<evidence type="ECO:0000256" key="2">
    <source>
        <dbReference type="SAM" id="Phobius"/>
    </source>
</evidence>
<dbReference type="STRING" id="391587.KAOT1_00620"/>
<feature type="transmembrane region" description="Helical" evidence="2">
    <location>
        <begin position="131"/>
        <end position="149"/>
    </location>
</feature>
<gene>
    <name evidence="3" type="ORF">KAOT1_00620</name>
</gene>
<keyword evidence="2" id="KW-1133">Transmembrane helix</keyword>
<dbReference type="OrthoDB" id="1439752at2"/>
<dbReference type="HOGENOM" id="CLU_1775525_0_0_10"/>
<feature type="region of interest" description="Disordered" evidence="1">
    <location>
        <begin position="27"/>
        <end position="59"/>
    </location>
</feature>